<comment type="caution">
    <text evidence="1">The sequence shown here is derived from an EMBL/GenBank/DDBJ whole genome shotgun (WGS) entry which is preliminary data.</text>
</comment>
<name>A0ABN7NP52_TIMPD</name>
<evidence type="ECO:0000313" key="1">
    <source>
        <dbReference type="EMBL" id="CAG2056179.1"/>
    </source>
</evidence>
<protein>
    <submittedName>
        <fullName evidence="1">Uncharacterized protein</fullName>
    </submittedName>
</protein>
<sequence>MEVYPLPVVHEAVGNAFPVLAGNNWSGNLHEIPAGQLRVALQHSLRLSTLLRNSGCYWSEFLATFPEVLARSSALPDFSVKQWVRNGVSSAS</sequence>
<organism evidence="1 2">
    <name type="scientific">Timema podura</name>
    <name type="common">Walking stick</name>
    <dbReference type="NCBI Taxonomy" id="61482"/>
    <lineage>
        <taxon>Eukaryota</taxon>
        <taxon>Metazoa</taxon>
        <taxon>Ecdysozoa</taxon>
        <taxon>Arthropoda</taxon>
        <taxon>Hexapoda</taxon>
        <taxon>Insecta</taxon>
        <taxon>Pterygota</taxon>
        <taxon>Neoptera</taxon>
        <taxon>Polyneoptera</taxon>
        <taxon>Phasmatodea</taxon>
        <taxon>Timematodea</taxon>
        <taxon>Timematoidea</taxon>
        <taxon>Timematidae</taxon>
        <taxon>Timema</taxon>
    </lineage>
</organism>
<gene>
    <name evidence="1" type="ORF">TPAB3V08_LOCUS3174</name>
</gene>
<reference evidence="1" key="1">
    <citation type="submission" date="2021-03" db="EMBL/GenBank/DDBJ databases">
        <authorList>
            <person name="Tran Van P."/>
        </authorList>
    </citation>
    <scope>NUCLEOTIDE SEQUENCE</scope>
</reference>
<dbReference type="EMBL" id="CAJPIN010003478">
    <property type="protein sequence ID" value="CAG2056179.1"/>
    <property type="molecule type" value="Genomic_DNA"/>
</dbReference>
<keyword evidence="2" id="KW-1185">Reference proteome</keyword>
<accession>A0ABN7NP52</accession>
<proteinExistence type="predicted"/>
<evidence type="ECO:0000313" key="2">
    <source>
        <dbReference type="Proteomes" id="UP001153148"/>
    </source>
</evidence>
<dbReference type="Proteomes" id="UP001153148">
    <property type="component" value="Unassembled WGS sequence"/>
</dbReference>